<dbReference type="Pfam" id="PF00350">
    <property type="entry name" value="Dynamin_N"/>
    <property type="match status" value="1"/>
</dbReference>
<protein>
    <submittedName>
        <fullName evidence="5">P-loop containing nucleoside triphosphate hydrolase protein</fullName>
    </submittedName>
</protein>
<gene>
    <name evidence="5" type="ORF">K444DRAFT_543471</name>
</gene>
<evidence type="ECO:0000259" key="4">
    <source>
        <dbReference type="PROSITE" id="PS51388"/>
    </source>
</evidence>
<dbReference type="GO" id="GO:0005525">
    <property type="term" value="F:GTP binding"/>
    <property type="evidence" value="ECO:0007669"/>
    <property type="project" value="InterPro"/>
</dbReference>
<feature type="domain" description="GED" evidence="4">
    <location>
        <begin position="613"/>
        <end position="706"/>
    </location>
</feature>
<feature type="coiled-coil region" evidence="3">
    <location>
        <begin position="667"/>
        <end position="701"/>
    </location>
</feature>
<dbReference type="PANTHER" id="PTHR11566:SF21">
    <property type="entry name" value="DYNAMIN RELATED PROTEIN 1, ISOFORM A"/>
    <property type="match status" value="1"/>
</dbReference>
<dbReference type="GO" id="GO:0016559">
    <property type="term" value="P:peroxisome fission"/>
    <property type="evidence" value="ECO:0007669"/>
    <property type="project" value="TreeGrafter"/>
</dbReference>
<dbReference type="InterPro" id="IPR027417">
    <property type="entry name" value="P-loop_NTPase"/>
</dbReference>
<dbReference type="SUPFAM" id="SSF52540">
    <property type="entry name" value="P-loop containing nucleoside triphosphate hydrolases"/>
    <property type="match status" value="1"/>
</dbReference>
<reference evidence="5 6" key="1">
    <citation type="submission" date="2016-04" db="EMBL/GenBank/DDBJ databases">
        <title>A degradative enzymes factory behind the ericoid mycorrhizal symbiosis.</title>
        <authorList>
            <consortium name="DOE Joint Genome Institute"/>
            <person name="Martino E."/>
            <person name="Morin E."/>
            <person name="Grelet G."/>
            <person name="Kuo A."/>
            <person name="Kohler A."/>
            <person name="Daghino S."/>
            <person name="Barry K."/>
            <person name="Choi C."/>
            <person name="Cichocki N."/>
            <person name="Clum A."/>
            <person name="Copeland A."/>
            <person name="Hainaut M."/>
            <person name="Haridas S."/>
            <person name="Labutti K."/>
            <person name="Lindquist E."/>
            <person name="Lipzen A."/>
            <person name="Khouja H.-R."/>
            <person name="Murat C."/>
            <person name="Ohm R."/>
            <person name="Olson A."/>
            <person name="Spatafora J."/>
            <person name="Veneault-Fourrey C."/>
            <person name="Henrissat B."/>
            <person name="Grigoriev I."/>
            <person name="Martin F."/>
            <person name="Perotto S."/>
        </authorList>
    </citation>
    <scope>NUCLEOTIDE SEQUENCE [LARGE SCALE GENOMIC DNA]</scope>
    <source>
        <strain evidence="5 6">E</strain>
    </source>
</reference>
<dbReference type="InterPro" id="IPR045063">
    <property type="entry name" value="Dynamin_N"/>
</dbReference>
<dbReference type="Proteomes" id="UP000235371">
    <property type="component" value="Unassembled WGS sequence"/>
</dbReference>
<dbReference type="GO" id="GO:0005874">
    <property type="term" value="C:microtubule"/>
    <property type="evidence" value="ECO:0007669"/>
    <property type="project" value="TreeGrafter"/>
</dbReference>
<evidence type="ECO:0000313" key="5">
    <source>
        <dbReference type="EMBL" id="PMD52452.1"/>
    </source>
</evidence>
<dbReference type="InParanoid" id="A0A2J6SNV9"/>
<dbReference type="Gene3D" id="3.40.50.300">
    <property type="entry name" value="P-loop containing nucleotide triphosphate hydrolases"/>
    <property type="match status" value="1"/>
</dbReference>
<dbReference type="EMBL" id="KZ613905">
    <property type="protein sequence ID" value="PMD52452.1"/>
    <property type="molecule type" value="Genomic_DNA"/>
</dbReference>
<evidence type="ECO:0000256" key="1">
    <source>
        <dbReference type="ARBA" id="ARBA00022741"/>
    </source>
</evidence>
<dbReference type="AlphaFoldDB" id="A0A2J6SNV9"/>
<keyword evidence="2" id="KW-0342">GTP-binding</keyword>
<dbReference type="GO" id="GO:0016020">
    <property type="term" value="C:membrane"/>
    <property type="evidence" value="ECO:0007669"/>
    <property type="project" value="TreeGrafter"/>
</dbReference>
<dbReference type="SMART" id="SM00053">
    <property type="entry name" value="DYNc"/>
    <property type="match status" value="1"/>
</dbReference>
<dbReference type="PRINTS" id="PR00195">
    <property type="entry name" value="DYNAMIN"/>
</dbReference>
<dbReference type="STRING" id="1095630.A0A2J6SNV9"/>
<sequence length="706" mass="81648">MGDDGEKLLAIVDDIRKIDSLRNEELHIPQIVVVGDTSTGKSSVLQALTRLPFPVARELCTRFVTETTIRRCSPSERPGYMVEVKMDGSSSSQAAPFSPKSFESDEWVEVYQHLREDIDDAFNKMSPTHLLPPGISKNGVHPRHGISSTDLRPLPIPQLLKHRLQITVRKPNQAHFSIVDIPGLISNGATVDIQLSIELARQYIKNEQAIVLATTPADVVIVNQKWLNLVTEEHALDRTIGVITKTDRIEEINHESTFNLLRNRVGSEYHLKLGWFAVRNRNPKEVIDRESFEERDRKEDVFFGGGKWKEVTLNFPAWDSIDPNVLGIQRLKRTLQGYLYKRVKENFPGLRIKMRSLEVEYNNKIQSMGLPRDKPRDQRVYLSEIQTMYEAEVGRSLNGEYRFVDNPNHPSRLRYHVKRFNDGFDSAMRHNAIKYQWQLNDQDDEADGIGILGWINNTWDAHIGSEPRHDAPRSLKKALVKLQTESWETKTNFYIQQVEGAIKACNNDLFEFACKNDALRLKIREKLEAREMKAFEDAKAELHNILRDRDYIDSWNPQLEFFIQECQHPRIERQVKLQLAEQKKAAATEANPSQASLDQVSARALFYFNNKRVYEVHDWLYAYWKVAYPRFVDNVIIQVVERHLLGPNGPLRLFNRNWVDKLEDDELEELVGENEETRAARKELKERLAGLKNALEKADIALRSRT</sequence>
<dbReference type="GO" id="GO:0006897">
    <property type="term" value="P:endocytosis"/>
    <property type="evidence" value="ECO:0007669"/>
    <property type="project" value="TreeGrafter"/>
</dbReference>
<keyword evidence="1" id="KW-0547">Nucleotide-binding</keyword>
<name>A0A2J6SNV9_9HELO</name>
<dbReference type="RefSeq" id="XP_024729356.1">
    <property type="nucleotide sequence ID" value="XM_024875968.1"/>
</dbReference>
<evidence type="ECO:0000256" key="2">
    <source>
        <dbReference type="ARBA" id="ARBA00023134"/>
    </source>
</evidence>
<dbReference type="GeneID" id="36584047"/>
<dbReference type="CDD" id="cd08771">
    <property type="entry name" value="DLP_1"/>
    <property type="match status" value="1"/>
</dbReference>
<evidence type="ECO:0000313" key="6">
    <source>
        <dbReference type="Proteomes" id="UP000235371"/>
    </source>
</evidence>
<keyword evidence="3" id="KW-0175">Coiled coil</keyword>
<keyword evidence="6" id="KW-1185">Reference proteome</keyword>
<evidence type="ECO:0000256" key="3">
    <source>
        <dbReference type="SAM" id="Coils"/>
    </source>
</evidence>
<accession>A0A2J6SNV9</accession>
<dbReference type="GO" id="GO:0008017">
    <property type="term" value="F:microtubule binding"/>
    <property type="evidence" value="ECO:0007669"/>
    <property type="project" value="TreeGrafter"/>
</dbReference>
<dbReference type="GO" id="GO:0000266">
    <property type="term" value="P:mitochondrial fission"/>
    <property type="evidence" value="ECO:0007669"/>
    <property type="project" value="TreeGrafter"/>
</dbReference>
<dbReference type="InterPro" id="IPR022812">
    <property type="entry name" value="Dynamin"/>
</dbReference>
<dbReference type="InterPro" id="IPR020850">
    <property type="entry name" value="GED_dom"/>
</dbReference>
<dbReference type="InterPro" id="IPR000375">
    <property type="entry name" value="Dynamin_stalk"/>
</dbReference>
<dbReference type="Pfam" id="PF01031">
    <property type="entry name" value="Dynamin_M"/>
    <property type="match status" value="1"/>
</dbReference>
<dbReference type="GO" id="GO:0048312">
    <property type="term" value="P:intracellular distribution of mitochondria"/>
    <property type="evidence" value="ECO:0007669"/>
    <property type="project" value="TreeGrafter"/>
</dbReference>
<dbReference type="GO" id="GO:0005739">
    <property type="term" value="C:mitochondrion"/>
    <property type="evidence" value="ECO:0007669"/>
    <property type="project" value="TreeGrafter"/>
</dbReference>
<keyword evidence="5" id="KW-0378">Hydrolase</keyword>
<organism evidence="5 6">
    <name type="scientific">Hyaloscypha bicolor E</name>
    <dbReference type="NCBI Taxonomy" id="1095630"/>
    <lineage>
        <taxon>Eukaryota</taxon>
        <taxon>Fungi</taxon>
        <taxon>Dikarya</taxon>
        <taxon>Ascomycota</taxon>
        <taxon>Pezizomycotina</taxon>
        <taxon>Leotiomycetes</taxon>
        <taxon>Helotiales</taxon>
        <taxon>Hyaloscyphaceae</taxon>
        <taxon>Hyaloscypha</taxon>
        <taxon>Hyaloscypha bicolor</taxon>
    </lineage>
</organism>
<proteinExistence type="predicted"/>
<dbReference type="GO" id="GO:0003924">
    <property type="term" value="F:GTPase activity"/>
    <property type="evidence" value="ECO:0007669"/>
    <property type="project" value="InterPro"/>
</dbReference>
<dbReference type="InterPro" id="IPR001401">
    <property type="entry name" value="Dynamin_GTPase"/>
</dbReference>
<dbReference type="PROSITE" id="PS51388">
    <property type="entry name" value="GED"/>
    <property type="match status" value="1"/>
</dbReference>
<dbReference type="OrthoDB" id="415706at2759"/>
<dbReference type="PANTHER" id="PTHR11566">
    <property type="entry name" value="DYNAMIN"/>
    <property type="match status" value="1"/>
</dbReference>
<dbReference type="Gene3D" id="1.20.120.1240">
    <property type="entry name" value="Dynamin, middle domain"/>
    <property type="match status" value="1"/>
</dbReference>